<evidence type="ECO:0000313" key="2">
    <source>
        <dbReference type="EMBL" id="GAA0466257.1"/>
    </source>
</evidence>
<accession>A0ABN1A306</accession>
<dbReference type="EMBL" id="BAAACZ010000018">
    <property type="protein sequence ID" value="GAA0466257.1"/>
    <property type="molecule type" value="Genomic_DNA"/>
</dbReference>
<gene>
    <name evidence="2" type="ORF">GCM10008935_22690</name>
</gene>
<sequence length="51" mass="5788">MSHKMLWVILGSIGFMTLLDAHIFVFPFIFMINTGKNKLPCCSEQGSKKKV</sequence>
<name>A0ABN1A306_9BACI</name>
<protein>
    <submittedName>
        <fullName evidence="2">Uncharacterized protein</fullName>
    </submittedName>
</protein>
<proteinExistence type="predicted"/>
<keyword evidence="1" id="KW-0472">Membrane</keyword>
<reference evidence="2 3" key="1">
    <citation type="journal article" date="2019" name="Int. J. Syst. Evol. Microbiol.">
        <title>The Global Catalogue of Microorganisms (GCM) 10K type strain sequencing project: providing services to taxonomists for standard genome sequencing and annotation.</title>
        <authorList>
            <consortium name="The Broad Institute Genomics Platform"/>
            <consortium name="The Broad Institute Genome Sequencing Center for Infectious Disease"/>
            <person name="Wu L."/>
            <person name="Ma J."/>
        </authorList>
    </citation>
    <scope>NUCLEOTIDE SEQUENCE [LARGE SCALE GENOMIC DNA]</scope>
    <source>
        <strain evidence="2 3">JCM 14193</strain>
    </source>
</reference>
<keyword evidence="3" id="KW-1185">Reference proteome</keyword>
<feature type="transmembrane region" description="Helical" evidence="1">
    <location>
        <begin position="6"/>
        <end position="30"/>
    </location>
</feature>
<comment type="caution">
    <text evidence="2">The sequence shown here is derived from an EMBL/GenBank/DDBJ whole genome shotgun (WGS) entry which is preliminary data.</text>
</comment>
<evidence type="ECO:0000313" key="3">
    <source>
        <dbReference type="Proteomes" id="UP001500740"/>
    </source>
</evidence>
<dbReference type="Proteomes" id="UP001500740">
    <property type="component" value="Unassembled WGS sequence"/>
</dbReference>
<evidence type="ECO:0000256" key="1">
    <source>
        <dbReference type="SAM" id="Phobius"/>
    </source>
</evidence>
<keyword evidence="1" id="KW-1133">Transmembrane helix</keyword>
<keyword evidence="1" id="KW-0812">Transmembrane</keyword>
<organism evidence="2 3">
    <name type="scientific">Alkalibacillus silvisoli</name>
    <dbReference type="NCBI Taxonomy" id="392823"/>
    <lineage>
        <taxon>Bacteria</taxon>
        <taxon>Bacillati</taxon>
        <taxon>Bacillota</taxon>
        <taxon>Bacilli</taxon>
        <taxon>Bacillales</taxon>
        <taxon>Bacillaceae</taxon>
        <taxon>Alkalibacillus</taxon>
    </lineage>
</organism>